<dbReference type="STRING" id="686340.Metal_0692"/>
<protein>
    <submittedName>
        <fullName evidence="1">Uncharacterized protein</fullName>
    </submittedName>
</protein>
<organism evidence="1 2">
    <name type="scientific">Methylomicrobium album BG8</name>
    <dbReference type="NCBI Taxonomy" id="686340"/>
    <lineage>
        <taxon>Bacteria</taxon>
        <taxon>Pseudomonadati</taxon>
        <taxon>Pseudomonadota</taxon>
        <taxon>Gammaproteobacteria</taxon>
        <taxon>Methylococcales</taxon>
        <taxon>Methylococcaceae</taxon>
        <taxon>Methylomicrobium</taxon>
    </lineage>
</organism>
<proteinExistence type="predicted"/>
<reference evidence="1 2" key="1">
    <citation type="journal article" date="2013" name="Genome Announc.">
        <title>Genome Sequence of the Obligate Gammaproteobacterial Methanotroph Methylomicrobium album Strain BG8.</title>
        <authorList>
            <person name="Kits K.D."/>
            <person name="Kalyuzhnaya M.G."/>
            <person name="Klotz M.G."/>
            <person name="Jetten M.S."/>
            <person name="Op den Camp H.J."/>
            <person name="Vuilleumier S."/>
            <person name="Bringel F."/>
            <person name="Dispirito A.A."/>
            <person name="Murrell J.C."/>
            <person name="Bruce D."/>
            <person name="Cheng J.F."/>
            <person name="Copeland A."/>
            <person name="Goodwin L."/>
            <person name="Hauser L."/>
            <person name="Lajus A."/>
            <person name="Land M.L."/>
            <person name="Lapidus A."/>
            <person name="Lucas S."/>
            <person name="Medigue C."/>
            <person name="Pitluck S."/>
            <person name="Woyke T."/>
            <person name="Zeytun A."/>
            <person name="Stein L.Y."/>
        </authorList>
    </citation>
    <scope>NUCLEOTIDE SEQUENCE [LARGE SCALE GENOMIC DNA]</scope>
    <source>
        <strain evidence="1 2">BG8</strain>
    </source>
</reference>
<dbReference type="Proteomes" id="UP000005090">
    <property type="component" value="Chromosome"/>
</dbReference>
<dbReference type="HOGENOM" id="CLU_183677_0_0_6"/>
<keyword evidence="2" id="KW-1185">Reference proteome</keyword>
<dbReference type="RefSeq" id="WP_005369636.1">
    <property type="nucleotide sequence ID" value="NZ_CM001475.1"/>
</dbReference>
<dbReference type="AlphaFoldDB" id="H8GPR9"/>
<evidence type="ECO:0000313" key="2">
    <source>
        <dbReference type="Proteomes" id="UP000005090"/>
    </source>
</evidence>
<evidence type="ECO:0000313" key="1">
    <source>
        <dbReference type="EMBL" id="EIC28531.1"/>
    </source>
</evidence>
<dbReference type="EMBL" id="CM001475">
    <property type="protein sequence ID" value="EIC28531.1"/>
    <property type="molecule type" value="Genomic_DNA"/>
</dbReference>
<dbReference type="eggNOG" id="ENOG5033B9C">
    <property type="taxonomic scope" value="Bacteria"/>
</dbReference>
<sequence length="88" mass="10466">MELYEELGKLSDTLKQQRDEIRLQIHLATADLKDDWEESEREWGHFKDKLAEIIDESKETTAEFVEKTRIVGEELKVAYKNIQRRLTS</sequence>
<accession>H8GPR9</accession>
<gene>
    <name evidence="1" type="ORF">Metal_0692</name>
</gene>
<name>H8GPR9_METAL</name>